<dbReference type="Proteomes" id="UP000728106">
    <property type="component" value="Unassembled WGS sequence"/>
</dbReference>
<dbReference type="EMBL" id="JAAOCX010000003">
    <property type="protein sequence ID" value="MBJ7632052.1"/>
    <property type="molecule type" value="Genomic_DNA"/>
</dbReference>
<dbReference type="InterPro" id="IPR001544">
    <property type="entry name" value="Aminotrans_IV"/>
</dbReference>
<evidence type="ECO:0000256" key="2">
    <source>
        <dbReference type="ARBA" id="ARBA00009320"/>
    </source>
</evidence>
<dbReference type="GO" id="GO:0008652">
    <property type="term" value="P:amino acid biosynthetic process"/>
    <property type="evidence" value="ECO:0007669"/>
    <property type="project" value="UniProtKB-ARBA"/>
</dbReference>
<dbReference type="GO" id="GO:0005829">
    <property type="term" value="C:cytosol"/>
    <property type="evidence" value="ECO:0007669"/>
    <property type="project" value="TreeGrafter"/>
</dbReference>
<dbReference type="Proteomes" id="UP000808038">
    <property type="component" value="Unassembled WGS sequence"/>
</dbReference>
<evidence type="ECO:0000256" key="1">
    <source>
        <dbReference type="ARBA" id="ARBA00001933"/>
    </source>
</evidence>
<keyword evidence="5" id="KW-0032">Aminotransferase</keyword>
<keyword evidence="5" id="KW-0808">Transferase</keyword>
<keyword evidence="3" id="KW-0663">Pyridoxal phosphate</keyword>
<evidence type="ECO:0000313" key="5">
    <source>
        <dbReference type="EMBL" id="MBJ7639966.1"/>
    </source>
</evidence>
<evidence type="ECO:0000256" key="3">
    <source>
        <dbReference type="ARBA" id="ARBA00022898"/>
    </source>
</evidence>
<sequence>MNNIAYYNGKESLLEDMMIPATDRGYYFGDGVYDATVVRHHKLFALDEHLDRFWRSMDAVIITPDFTKDELATLLNRLSSKVSNETYMVYWQVTRGSGERHHSFPKDAKPNLFVTITPMTVTREAQTRDFRIQTEEDIRSYMAHVKTLNLLPNVLSAQRAAEAGVDETVYYRICADGSTRVTEGSHTNVHMIKDGKLVTAPTDKLILPGIARVHLLQAARDLGMPVEERAFTKEELLTADEVFITSSLLFAGRVVSIDGQAAGQKAGELFIPLRERLIDEWFEETK</sequence>
<dbReference type="Pfam" id="PF01063">
    <property type="entry name" value="Aminotran_4"/>
    <property type="match status" value="1"/>
</dbReference>
<evidence type="ECO:0000313" key="6">
    <source>
        <dbReference type="Proteomes" id="UP000728106"/>
    </source>
</evidence>
<dbReference type="SUPFAM" id="SSF56752">
    <property type="entry name" value="D-aminoacid aminotransferase-like PLP-dependent enzymes"/>
    <property type="match status" value="1"/>
</dbReference>
<comment type="caution">
    <text evidence="5">The sequence shown here is derived from an EMBL/GenBank/DDBJ whole genome shotgun (WGS) entry which is preliminary data.</text>
</comment>
<dbReference type="Gene3D" id="3.30.470.10">
    <property type="match status" value="1"/>
</dbReference>
<dbReference type="EMBL" id="JAAOCP010000023">
    <property type="protein sequence ID" value="MBJ7639966.1"/>
    <property type="molecule type" value="Genomic_DNA"/>
</dbReference>
<dbReference type="GO" id="GO:0008483">
    <property type="term" value="F:transaminase activity"/>
    <property type="evidence" value="ECO:0007669"/>
    <property type="project" value="UniProtKB-KW"/>
</dbReference>
<dbReference type="FunFam" id="3.20.10.10:FF:000002">
    <property type="entry name" value="D-alanine aminotransferase"/>
    <property type="match status" value="1"/>
</dbReference>
<accession>A0A4Z0RJJ0</accession>
<organism evidence="5 6">
    <name type="scientific">Weissella confusa</name>
    <name type="common">Lactobacillus confusus</name>
    <dbReference type="NCBI Taxonomy" id="1583"/>
    <lineage>
        <taxon>Bacteria</taxon>
        <taxon>Bacillati</taxon>
        <taxon>Bacillota</taxon>
        <taxon>Bacilli</taxon>
        <taxon>Lactobacillales</taxon>
        <taxon>Lactobacillaceae</taxon>
        <taxon>Weissella</taxon>
    </lineage>
</organism>
<reference evidence="5" key="1">
    <citation type="submission" date="2020-02" db="EMBL/GenBank/DDBJ databases">
        <authorList>
            <person name="Fontana A."/>
            <person name="Patrone V."/>
            <person name="Morelli L."/>
        </authorList>
    </citation>
    <scope>NUCLEOTIDE SEQUENCE</scope>
    <source>
        <strain evidence="4">CCUG 30943</strain>
        <strain evidence="5">CCUG 43002</strain>
    </source>
</reference>
<dbReference type="InterPro" id="IPR043132">
    <property type="entry name" value="BCAT-like_C"/>
</dbReference>
<dbReference type="PANTHER" id="PTHR42743">
    <property type="entry name" value="AMINO-ACID AMINOTRANSFERASE"/>
    <property type="match status" value="1"/>
</dbReference>
<dbReference type="RefSeq" id="WP_003607787.1">
    <property type="nucleotide sequence ID" value="NZ_ALXH01000143.1"/>
</dbReference>
<proteinExistence type="inferred from homology"/>
<dbReference type="InterPro" id="IPR043131">
    <property type="entry name" value="BCAT-like_N"/>
</dbReference>
<dbReference type="InterPro" id="IPR036038">
    <property type="entry name" value="Aminotransferase-like"/>
</dbReference>
<gene>
    <name evidence="5" type="ORF">HAU20_11365</name>
    <name evidence="4" type="ORF">HAU43_02895</name>
</gene>
<dbReference type="GO" id="GO:0046394">
    <property type="term" value="P:carboxylic acid biosynthetic process"/>
    <property type="evidence" value="ECO:0007669"/>
    <property type="project" value="UniProtKB-ARBA"/>
</dbReference>
<dbReference type="PANTHER" id="PTHR42743:SF10">
    <property type="entry name" value="D-ALANINE AMINOTRANSFERASE"/>
    <property type="match status" value="1"/>
</dbReference>
<protein>
    <submittedName>
        <fullName evidence="5">Aminotransferase class IV</fullName>
    </submittedName>
</protein>
<dbReference type="AlphaFoldDB" id="A0A4Z0RJJ0"/>
<dbReference type="InterPro" id="IPR050571">
    <property type="entry name" value="Class-IV_PLP-Dep_Aminotrnsfr"/>
</dbReference>
<dbReference type="Gene3D" id="3.20.10.10">
    <property type="entry name" value="D-amino Acid Aminotransferase, subunit A, domain 2"/>
    <property type="match status" value="1"/>
</dbReference>
<keyword evidence="6" id="KW-1185">Reference proteome</keyword>
<comment type="cofactor">
    <cofactor evidence="1">
        <name>pyridoxal 5'-phosphate</name>
        <dbReference type="ChEBI" id="CHEBI:597326"/>
    </cofactor>
</comment>
<evidence type="ECO:0000313" key="4">
    <source>
        <dbReference type="EMBL" id="MBJ7632052.1"/>
    </source>
</evidence>
<name>A0A4Z0RJJ0_WEICO</name>
<reference evidence="5 6" key="2">
    <citation type="journal article" date="2021" name="Int. J. Food Microbiol.">
        <title>Safety demonstration of a microbial species for use in the food chain: Weissella confusa.</title>
        <authorList>
            <person name="Bourdichon F."/>
            <person name="Patrone V."/>
            <person name="Fontana A."/>
            <person name="Milani G."/>
            <person name="Morelli L."/>
        </authorList>
    </citation>
    <scope>NUCLEOTIDE SEQUENCE [LARGE SCALE GENOMIC DNA]</scope>
    <source>
        <strain evidence="4">CCUG 30943</strain>
        <strain evidence="5 6">CCUG 43002</strain>
    </source>
</reference>
<comment type="similarity">
    <text evidence="2">Belongs to the class-IV pyridoxal-phosphate-dependent aminotransferase family.</text>
</comment>